<organism evidence="3 4">
    <name type="scientific">Sesamum indicum</name>
    <name type="common">Oriental sesame</name>
    <name type="synonym">Sesamum orientale</name>
    <dbReference type="NCBI Taxonomy" id="4182"/>
    <lineage>
        <taxon>Eukaryota</taxon>
        <taxon>Viridiplantae</taxon>
        <taxon>Streptophyta</taxon>
        <taxon>Embryophyta</taxon>
        <taxon>Tracheophyta</taxon>
        <taxon>Spermatophyta</taxon>
        <taxon>Magnoliopsida</taxon>
        <taxon>eudicotyledons</taxon>
        <taxon>Gunneridae</taxon>
        <taxon>Pentapetalae</taxon>
        <taxon>asterids</taxon>
        <taxon>lamiids</taxon>
        <taxon>Lamiales</taxon>
        <taxon>Pedaliaceae</taxon>
        <taxon>Sesamum</taxon>
    </lineage>
</organism>
<evidence type="ECO:0000256" key="2">
    <source>
        <dbReference type="SAM" id="SignalP"/>
    </source>
</evidence>
<dbReference type="RefSeq" id="XP_011077367.1">
    <property type="nucleotide sequence ID" value="XM_011079065.2"/>
</dbReference>
<feature type="signal peptide" evidence="2">
    <location>
        <begin position="1"/>
        <end position="24"/>
    </location>
</feature>
<reference evidence="4" key="1">
    <citation type="submission" date="2025-08" db="UniProtKB">
        <authorList>
            <consortium name="RefSeq"/>
        </authorList>
    </citation>
    <scope>IDENTIFICATION</scope>
</reference>
<dbReference type="GeneID" id="105161396"/>
<dbReference type="OrthoDB" id="1932094at2759"/>
<evidence type="ECO:0000313" key="3">
    <source>
        <dbReference type="Proteomes" id="UP000504604"/>
    </source>
</evidence>
<evidence type="ECO:0000313" key="4">
    <source>
        <dbReference type="RefSeq" id="XP_011077367.1"/>
    </source>
</evidence>
<sequence length="90" mass="10269">MEMKNSCIGTLLLLLLLLLVAVPAFSIGRLHAKNMGTEIYDIDYRGPETHSYIPPPNRAGPRPRIHYQTSMARRRSKLRNDRPNGKKIEV</sequence>
<name>A0A6I9T1P3_SESIN</name>
<accession>A0A6I9T1P3</accession>
<gene>
    <name evidence="4" type="primary">LOC105161396</name>
</gene>
<dbReference type="InParanoid" id="A0A6I9T1P3"/>
<dbReference type="KEGG" id="sind:105161396"/>
<feature type="chain" id="PRO_5026782400" evidence="2">
    <location>
        <begin position="25"/>
        <end position="90"/>
    </location>
</feature>
<dbReference type="Gramene" id="SIN_1005489.t">
    <property type="protein sequence ID" value="SIN_1005489.t"/>
    <property type="gene ID" value="SIN_1005489"/>
</dbReference>
<keyword evidence="3" id="KW-1185">Reference proteome</keyword>
<feature type="region of interest" description="Disordered" evidence="1">
    <location>
        <begin position="50"/>
        <end position="90"/>
    </location>
</feature>
<feature type="compositionally biased region" description="Basic and acidic residues" evidence="1">
    <location>
        <begin position="78"/>
        <end position="90"/>
    </location>
</feature>
<dbReference type="Proteomes" id="UP000504604">
    <property type="component" value="Linkage group LG5"/>
</dbReference>
<keyword evidence="2" id="KW-0732">Signal</keyword>
<evidence type="ECO:0000256" key="1">
    <source>
        <dbReference type="SAM" id="MobiDB-lite"/>
    </source>
</evidence>
<protein>
    <submittedName>
        <fullName evidence="4">Uncharacterized protein LOC105161396</fullName>
    </submittedName>
</protein>
<proteinExistence type="predicted"/>
<dbReference type="AlphaFoldDB" id="A0A6I9T1P3"/>